<keyword evidence="1" id="KW-0808">Transferase</keyword>
<gene>
    <name evidence="4" type="ORF">JOF56_006081</name>
</gene>
<dbReference type="Pfam" id="PF00583">
    <property type="entry name" value="Acetyltransf_1"/>
    <property type="match status" value="1"/>
</dbReference>
<dbReference type="Proteomes" id="UP001519332">
    <property type="component" value="Unassembled WGS sequence"/>
</dbReference>
<proteinExistence type="predicted"/>
<dbReference type="InterPro" id="IPR000182">
    <property type="entry name" value="GNAT_dom"/>
</dbReference>
<protein>
    <submittedName>
        <fullName evidence="4">GNAT superfamily N-acetyltransferase</fullName>
    </submittedName>
</protein>
<evidence type="ECO:0000256" key="2">
    <source>
        <dbReference type="ARBA" id="ARBA00023315"/>
    </source>
</evidence>
<dbReference type="EMBL" id="JAGINW010000001">
    <property type="protein sequence ID" value="MBP2325696.1"/>
    <property type="molecule type" value="Genomic_DNA"/>
</dbReference>
<evidence type="ECO:0000313" key="4">
    <source>
        <dbReference type="EMBL" id="MBP2325696.1"/>
    </source>
</evidence>
<dbReference type="InterPro" id="IPR016181">
    <property type="entry name" value="Acyl_CoA_acyltransferase"/>
</dbReference>
<reference evidence="4 5" key="1">
    <citation type="submission" date="2021-03" db="EMBL/GenBank/DDBJ databases">
        <title>Sequencing the genomes of 1000 actinobacteria strains.</title>
        <authorList>
            <person name="Klenk H.-P."/>
        </authorList>
    </citation>
    <scope>NUCLEOTIDE SEQUENCE [LARGE SCALE GENOMIC DNA]</scope>
    <source>
        <strain evidence="4 5">DSM 46670</strain>
    </source>
</reference>
<dbReference type="PROSITE" id="PS51186">
    <property type="entry name" value="GNAT"/>
    <property type="match status" value="1"/>
</dbReference>
<comment type="caution">
    <text evidence="4">The sequence shown here is derived from an EMBL/GenBank/DDBJ whole genome shotgun (WGS) entry which is preliminary data.</text>
</comment>
<dbReference type="PANTHER" id="PTHR43877:SF2">
    <property type="entry name" value="AMINOALKYLPHOSPHONATE N-ACETYLTRANSFERASE-RELATED"/>
    <property type="match status" value="1"/>
</dbReference>
<feature type="domain" description="N-acetyltransferase" evidence="3">
    <location>
        <begin position="4"/>
        <end position="147"/>
    </location>
</feature>
<dbReference type="InterPro" id="IPR050832">
    <property type="entry name" value="Bact_Acetyltransf"/>
</dbReference>
<dbReference type="CDD" id="cd04301">
    <property type="entry name" value="NAT_SF"/>
    <property type="match status" value="1"/>
</dbReference>
<organism evidence="4 5">
    <name type="scientific">Kibdelosporangium banguiense</name>
    <dbReference type="NCBI Taxonomy" id="1365924"/>
    <lineage>
        <taxon>Bacteria</taxon>
        <taxon>Bacillati</taxon>
        <taxon>Actinomycetota</taxon>
        <taxon>Actinomycetes</taxon>
        <taxon>Pseudonocardiales</taxon>
        <taxon>Pseudonocardiaceae</taxon>
        <taxon>Kibdelosporangium</taxon>
    </lineage>
</organism>
<evidence type="ECO:0000256" key="1">
    <source>
        <dbReference type="ARBA" id="ARBA00022679"/>
    </source>
</evidence>
<evidence type="ECO:0000313" key="5">
    <source>
        <dbReference type="Proteomes" id="UP001519332"/>
    </source>
</evidence>
<dbReference type="Gene3D" id="3.40.630.30">
    <property type="match status" value="1"/>
</dbReference>
<name>A0ABS4TMQ8_9PSEU</name>
<dbReference type="PANTHER" id="PTHR43877">
    <property type="entry name" value="AMINOALKYLPHOSPHONATE N-ACETYLTRANSFERASE-RELATED-RELATED"/>
    <property type="match status" value="1"/>
</dbReference>
<evidence type="ECO:0000259" key="3">
    <source>
        <dbReference type="PROSITE" id="PS51186"/>
    </source>
</evidence>
<keyword evidence="5" id="KW-1185">Reference proteome</keyword>
<dbReference type="RefSeq" id="WP_209642864.1">
    <property type="nucleotide sequence ID" value="NZ_JAGINW010000001.1"/>
</dbReference>
<sequence length="170" mass="19510">MRDVEIRPAQPADLAALVDAFADEDLFTDRLNRQKDGRGELLTAWIEDVLIGSVYLRFEAADEHDVRERLPGVPLLHRIVVVPEHRNQGVGTKLMSAAEKRLAKYGYDQVALAVRTDNVRARIWYERLGYAKWPHPTVECLYELKLPDGSRKTWPETCDMLVRTLRDNNA</sequence>
<accession>A0ABS4TMQ8</accession>
<dbReference type="SUPFAM" id="SSF55729">
    <property type="entry name" value="Acyl-CoA N-acyltransferases (Nat)"/>
    <property type="match status" value="1"/>
</dbReference>
<keyword evidence="2" id="KW-0012">Acyltransferase</keyword>